<dbReference type="InParanoid" id="A0A177CCB2"/>
<feature type="region of interest" description="Disordered" evidence="1">
    <location>
        <begin position="203"/>
        <end position="223"/>
    </location>
</feature>
<dbReference type="RefSeq" id="XP_018034725.1">
    <property type="nucleotide sequence ID" value="XM_018187393.1"/>
</dbReference>
<feature type="compositionally biased region" description="Acidic residues" evidence="1">
    <location>
        <begin position="203"/>
        <end position="220"/>
    </location>
</feature>
<gene>
    <name evidence="2" type="ORF">CC84DRAFT_790449</name>
</gene>
<evidence type="ECO:0000313" key="3">
    <source>
        <dbReference type="Proteomes" id="UP000077069"/>
    </source>
</evidence>
<evidence type="ECO:0000256" key="1">
    <source>
        <dbReference type="SAM" id="MobiDB-lite"/>
    </source>
</evidence>
<evidence type="ECO:0000313" key="2">
    <source>
        <dbReference type="EMBL" id="OAG04360.1"/>
    </source>
</evidence>
<protein>
    <submittedName>
        <fullName evidence="2">Uncharacterized protein</fullName>
    </submittedName>
</protein>
<organism evidence="2 3">
    <name type="scientific">Paraphaeosphaeria sporulosa</name>
    <dbReference type="NCBI Taxonomy" id="1460663"/>
    <lineage>
        <taxon>Eukaryota</taxon>
        <taxon>Fungi</taxon>
        <taxon>Dikarya</taxon>
        <taxon>Ascomycota</taxon>
        <taxon>Pezizomycotina</taxon>
        <taxon>Dothideomycetes</taxon>
        <taxon>Pleosporomycetidae</taxon>
        <taxon>Pleosporales</taxon>
        <taxon>Massarineae</taxon>
        <taxon>Didymosphaeriaceae</taxon>
        <taxon>Paraphaeosphaeria</taxon>
    </lineage>
</organism>
<dbReference type="OrthoDB" id="3759773at2759"/>
<reference evidence="2 3" key="1">
    <citation type="submission" date="2016-05" db="EMBL/GenBank/DDBJ databases">
        <title>Comparative analysis of secretome profiles of manganese(II)-oxidizing ascomycete fungi.</title>
        <authorList>
            <consortium name="DOE Joint Genome Institute"/>
            <person name="Zeiner C.A."/>
            <person name="Purvine S.O."/>
            <person name="Zink E.M."/>
            <person name="Wu S."/>
            <person name="Pasa-Tolic L."/>
            <person name="Chaput D.L."/>
            <person name="Haridas S."/>
            <person name="Grigoriev I.V."/>
            <person name="Santelli C.M."/>
            <person name="Hansel C.M."/>
        </authorList>
    </citation>
    <scope>NUCLEOTIDE SEQUENCE [LARGE SCALE GENOMIC DNA]</scope>
    <source>
        <strain evidence="2 3">AP3s5-JAC2a</strain>
    </source>
</reference>
<proteinExistence type="predicted"/>
<sequence>MDACTMDDTTQRPVHRTTILDLPKETLLEIFGHLVEKFPVHDPSQYYKPRASEANDRLTLLGNNRLVCRAFNRIISPLLCPVVTVSLCSGSIDRLEGLLRNPLIAQGVRGIAISLLFRPRGIATDFKRYHAHANTILNDLERECDWNTEFQHYDQDDMSDDAITWRGYHEAWSKIAQMQSAWGKLFEGSTQDAGPEDVEIIEDEDQEDQEVNEDEADQDDEGGKHIEEAQATLRICFEKYAAAHVEQARIISDGSFVRSVTRALSCCGSLPFIWFNEDQLVKDGPDNHAVALLTSNEALLHALMQGHEWLTIESTLCKDDDDTELFFPASVLTGLPIACHDAGVPLRGISVDCFPLLRGYRCLIPSATQADDSIDPDPWTRFAAACHDLEIFKFGIRGMNCSPIRPERQSTSDSAIINGFIGAAISGPRLQKLCLSMTPFRVRSGSAGQRGEEHSYLASPILAAITSTQLRTITLNTVEICERDLLALVKSASPVHLTFLYFAAVTLSRGLYAEAMGLLHDIVSLRRSNNRSIPKILFSTLQGAEFGGPSTFDDGGNSWMFGSKEERELFWDRLKQHQHPQLLKQVETWVTNGKADEVNPLLQLKDVQDWVS</sequence>
<accession>A0A177CCB2</accession>
<dbReference type="EMBL" id="KV441553">
    <property type="protein sequence ID" value="OAG04360.1"/>
    <property type="molecule type" value="Genomic_DNA"/>
</dbReference>
<name>A0A177CCB2_9PLEO</name>
<dbReference type="Proteomes" id="UP000077069">
    <property type="component" value="Unassembled WGS sequence"/>
</dbReference>
<keyword evidence="3" id="KW-1185">Reference proteome</keyword>
<dbReference type="GeneID" id="28770879"/>
<dbReference type="STRING" id="1460663.A0A177CCB2"/>
<dbReference type="AlphaFoldDB" id="A0A177CCB2"/>